<keyword evidence="6" id="KW-1185">Reference proteome</keyword>
<evidence type="ECO:0000256" key="2">
    <source>
        <dbReference type="ARBA" id="ARBA00022679"/>
    </source>
</evidence>
<evidence type="ECO:0000259" key="4">
    <source>
        <dbReference type="Pfam" id="PF13302"/>
    </source>
</evidence>
<dbReference type="Pfam" id="PF13302">
    <property type="entry name" value="Acetyltransf_3"/>
    <property type="match status" value="1"/>
</dbReference>
<dbReference type="InterPro" id="IPR016181">
    <property type="entry name" value="Acyl_CoA_acyltransferase"/>
</dbReference>
<dbReference type="GeneID" id="34605642"/>
<dbReference type="SUPFAM" id="SSF55729">
    <property type="entry name" value="Acyl-CoA N-acyltransferases (Nat)"/>
    <property type="match status" value="1"/>
</dbReference>
<dbReference type="Gene3D" id="3.40.630.30">
    <property type="match status" value="1"/>
</dbReference>
<dbReference type="RefSeq" id="XP_022507274.1">
    <property type="nucleotide sequence ID" value="XM_022660440.1"/>
</dbReference>
<gene>
    <name evidence="5" type="ORF">AYO21_10524</name>
</gene>
<comment type="caution">
    <text evidence="5">The sequence shown here is derived from an EMBL/GenBank/DDBJ whole genome shotgun (WGS) entry which is preliminary data.</text>
</comment>
<accession>A0A177EW94</accession>
<dbReference type="EMBL" id="LVKK01000122">
    <property type="protein sequence ID" value="OAG35322.1"/>
    <property type="molecule type" value="Genomic_DNA"/>
</dbReference>
<dbReference type="PANTHER" id="PTHR13256:SF16">
    <property type="entry name" value="ALPHA_BETA-TUBULIN-N-ACETYLTRANSFERASE 9"/>
    <property type="match status" value="1"/>
</dbReference>
<feature type="domain" description="N-acetyltransferase" evidence="4">
    <location>
        <begin position="14"/>
        <end position="218"/>
    </location>
</feature>
<organism evidence="5 6">
    <name type="scientific">Fonsecaea monophora</name>
    <dbReference type="NCBI Taxonomy" id="254056"/>
    <lineage>
        <taxon>Eukaryota</taxon>
        <taxon>Fungi</taxon>
        <taxon>Dikarya</taxon>
        <taxon>Ascomycota</taxon>
        <taxon>Pezizomycotina</taxon>
        <taxon>Eurotiomycetes</taxon>
        <taxon>Chaetothyriomycetidae</taxon>
        <taxon>Chaetothyriales</taxon>
        <taxon>Herpotrichiellaceae</taxon>
        <taxon>Fonsecaea</taxon>
    </lineage>
</organism>
<comment type="similarity">
    <text evidence="1">Belongs to the acetyltransferase family. GNAT subfamily.</text>
</comment>
<keyword evidence="2" id="KW-0808">Transferase</keyword>
<keyword evidence="3" id="KW-0012">Acyltransferase</keyword>
<dbReference type="OrthoDB" id="5043642at2759"/>
<evidence type="ECO:0000256" key="1">
    <source>
        <dbReference type="ARBA" id="ARBA00009342"/>
    </source>
</evidence>
<evidence type="ECO:0000256" key="3">
    <source>
        <dbReference type="ARBA" id="ARBA00023315"/>
    </source>
</evidence>
<sequence length="276" mass="30733">MRINEHTCVSTTKVVLVPYSAHHVPKYHGWMKDPEIQEATASEPLTLEEEYAMQRSWRDDGDKLTFIVCQPHFRADTDGVECHESSDGETQREVDAMVGDVNLFISTAPAQDDSAQGEGWGEGEILVAGELELMIAETAQQRKGYGRAALLAFLKYITQHEREILAEFQHYSHPGPAPGSPTTTTTTIPGQQAHFTHLSVKIGGTNLRSIALFESLAFHKTGENPNYFGEYELRLSRAELGDLIARVEGNHDALADTAERKGFLVGYREARYSCHE</sequence>
<dbReference type="GO" id="GO:0008080">
    <property type="term" value="F:N-acetyltransferase activity"/>
    <property type="evidence" value="ECO:0007669"/>
    <property type="project" value="InterPro"/>
</dbReference>
<dbReference type="PANTHER" id="PTHR13256">
    <property type="entry name" value="N-ACETYLTRANSFERASE 9"/>
    <property type="match status" value="1"/>
</dbReference>
<name>A0A177EW94_9EURO</name>
<dbReference type="Proteomes" id="UP000077002">
    <property type="component" value="Unassembled WGS sequence"/>
</dbReference>
<reference evidence="5 6" key="1">
    <citation type="submission" date="2016-03" db="EMBL/GenBank/DDBJ databases">
        <title>Draft genome sequence of the Fonsecaea monophora CBS 269.37.</title>
        <authorList>
            <person name="Bombassaro A."/>
            <person name="Vinicius W.A."/>
            <person name="De Hoog S."/>
            <person name="Sun J."/>
            <person name="Souza E.M."/>
            <person name="Raittz R.T."/>
            <person name="Costa F."/>
            <person name="Leao A.C."/>
            <person name="Tadra-Sfeir M.Z."/>
            <person name="Baura V."/>
            <person name="Balsanelli E."/>
            <person name="Pedrosa F.O."/>
            <person name="Moreno L.F."/>
            <person name="Steffens M.B."/>
            <person name="Xi L."/>
            <person name="Bocca A.L."/>
            <person name="Felipe M.S."/>
            <person name="Teixeira M."/>
            <person name="Telles Filho F.Q."/>
            <person name="Azevedo C.M."/>
            <person name="Gomes R."/>
            <person name="Vicente V.A."/>
        </authorList>
    </citation>
    <scope>NUCLEOTIDE SEQUENCE [LARGE SCALE GENOMIC DNA]</scope>
    <source>
        <strain evidence="5 6">CBS 269.37</strain>
    </source>
</reference>
<proteinExistence type="inferred from homology"/>
<dbReference type="InterPro" id="IPR039135">
    <property type="entry name" value="NAT9-like"/>
</dbReference>
<dbReference type="AlphaFoldDB" id="A0A177EW94"/>
<evidence type="ECO:0000313" key="5">
    <source>
        <dbReference type="EMBL" id="OAG35322.1"/>
    </source>
</evidence>
<protein>
    <recommendedName>
        <fullName evidence="4">N-acetyltransferase domain-containing protein</fullName>
    </recommendedName>
</protein>
<evidence type="ECO:0000313" key="6">
    <source>
        <dbReference type="Proteomes" id="UP000077002"/>
    </source>
</evidence>
<dbReference type="InterPro" id="IPR000182">
    <property type="entry name" value="GNAT_dom"/>
</dbReference>